<dbReference type="OrthoDB" id="4140442at2759"/>
<evidence type="ECO:0000313" key="3">
    <source>
        <dbReference type="Proteomes" id="UP000800093"/>
    </source>
</evidence>
<protein>
    <submittedName>
        <fullName evidence="2">Uncharacterized protein</fullName>
    </submittedName>
</protein>
<keyword evidence="3" id="KW-1185">Reference proteome</keyword>
<reference evidence="3" key="1">
    <citation type="journal article" date="2020" name="Stud. Mycol.">
        <title>101 Dothideomycetes genomes: A test case for predicting lifestyles and emergence of pathogens.</title>
        <authorList>
            <person name="Haridas S."/>
            <person name="Albert R."/>
            <person name="Binder M."/>
            <person name="Bloem J."/>
            <person name="LaButti K."/>
            <person name="Salamov A."/>
            <person name="Andreopoulos B."/>
            <person name="Baker S."/>
            <person name="Barry K."/>
            <person name="Bills G."/>
            <person name="Bluhm B."/>
            <person name="Cannon C."/>
            <person name="Castanera R."/>
            <person name="Culley D."/>
            <person name="Daum C."/>
            <person name="Ezra D."/>
            <person name="Gonzalez J."/>
            <person name="Henrissat B."/>
            <person name="Kuo A."/>
            <person name="Liang C."/>
            <person name="Lipzen A."/>
            <person name="Lutzoni F."/>
            <person name="Magnuson J."/>
            <person name="Mondo S."/>
            <person name="Nolan M."/>
            <person name="Ohm R."/>
            <person name="Pangilinan J."/>
            <person name="Park H.-J."/>
            <person name="Ramirez L."/>
            <person name="Alfaro M."/>
            <person name="Sun H."/>
            <person name="Tritt A."/>
            <person name="Yoshinaga Y."/>
            <person name="Zwiers L.-H."/>
            <person name="Turgeon B."/>
            <person name="Goodwin S."/>
            <person name="Spatafora J."/>
            <person name="Crous P."/>
            <person name="Grigoriev I."/>
        </authorList>
    </citation>
    <scope>NUCLEOTIDE SEQUENCE [LARGE SCALE GENOMIC DNA]</scope>
    <source>
        <strain evidence="3">CBS 304.66</strain>
    </source>
</reference>
<keyword evidence="1" id="KW-0472">Membrane</keyword>
<gene>
    <name evidence="2" type="ORF">CC78DRAFT_533193</name>
</gene>
<proteinExistence type="predicted"/>
<keyword evidence="1" id="KW-0812">Transmembrane</keyword>
<keyword evidence="1" id="KW-1133">Transmembrane helix</keyword>
<feature type="transmembrane region" description="Helical" evidence="1">
    <location>
        <begin position="125"/>
        <end position="146"/>
    </location>
</feature>
<name>A0A9P4N3C5_9PLEO</name>
<dbReference type="AlphaFoldDB" id="A0A9P4N3C5"/>
<organism evidence="2 3">
    <name type="scientific">Lojkania enalia</name>
    <dbReference type="NCBI Taxonomy" id="147567"/>
    <lineage>
        <taxon>Eukaryota</taxon>
        <taxon>Fungi</taxon>
        <taxon>Dikarya</taxon>
        <taxon>Ascomycota</taxon>
        <taxon>Pezizomycotina</taxon>
        <taxon>Dothideomycetes</taxon>
        <taxon>Pleosporomycetidae</taxon>
        <taxon>Pleosporales</taxon>
        <taxon>Pleosporales incertae sedis</taxon>
        <taxon>Lojkania</taxon>
    </lineage>
</organism>
<sequence length="287" mass="33081">MSSFSRGFARLFHRHSLRLPCSIRTTVFSTRPQLFALRADTRFFSSPTSRQYANPSAFRSRPRRNLMSSDPVLRTIEATKKPILLYQAPTRRFYNITVYGFALSLVGSALFLLRWRYELPKDLSFFVGPTYVVVAIIMLGIAGYIFSAPVSRCSSIEIVPVLRGPLQLRVKARIAPFLSEQIIESNIGDATLSEKTSQIVAELREAERARTQDINQGLEGMFITQRFWEWLARFMEQKWNSFFLRFKFAVLRFGTVSITVEDRKWKIDCSGYMLEDGRAIDRLISTD</sequence>
<evidence type="ECO:0000256" key="1">
    <source>
        <dbReference type="SAM" id="Phobius"/>
    </source>
</evidence>
<evidence type="ECO:0000313" key="2">
    <source>
        <dbReference type="EMBL" id="KAF2264327.1"/>
    </source>
</evidence>
<accession>A0A9P4N3C5</accession>
<dbReference type="Proteomes" id="UP000800093">
    <property type="component" value="Unassembled WGS sequence"/>
</dbReference>
<comment type="caution">
    <text evidence="2">The sequence shown here is derived from an EMBL/GenBank/DDBJ whole genome shotgun (WGS) entry which is preliminary data.</text>
</comment>
<dbReference type="EMBL" id="ML986616">
    <property type="protein sequence ID" value="KAF2264327.1"/>
    <property type="molecule type" value="Genomic_DNA"/>
</dbReference>
<feature type="transmembrane region" description="Helical" evidence="1">
    <location>
        <begin position="93"/>
        <end position="113"/>
    </location>
</feature>